<dbReference type="HOGENOM" id="CLU_2812630_0_0_1"/>
<evidence type="ECO:0000313" key="3">
    <source>
        <dbReference type="Proteomes" id="UP000053593"/>
    </source>
</evidence>
<evidence type="ECO:0000313" key="2">
    <source>
        <dbReference type="EMBL" id="KIK58208.1"/>
    </source>
</evidence>
<gene>
    <name evidence="2" type="ORF">GYMLUDRAFT_262561</name>
</gene>
<feature type="region of interest" description="Disordered" evidence="1">
    <location>
        <begin position="21"/>
        <end position="51"/>
    </location>
</feature>
<dbReference type="EMBL" id="KN834786">
    <property type="protein sequence ID" value="KIK58208.1"/>
    <property type="molecule type" value="Genomic_DNA"/>
</dbReference>
<name>A0A0D0CRH4_9AGAR</name>
<evidence type="ECO:0000256" key="1">
    <source>
        <dbReference type="SAM" id="MobiDB-lite"/>
    </source>
</evidence>
<reference evidence="2 3" key="1">
    <citation type="submission" date="2014-04" db="EMBL/GenBank/DDBJ databases">
        <title>Evolutionary Origins and Diversification of the Mycorrhizal Mutualists.</title>
        <authorList>
            <consortium name="DOE Joint Genome Institute"/>
            <consortium name="Mycorrhizal Genomics Consortium"/>
            <person name="Kohler A."/>
            <person name="Kuo A."/>
            <person name="Nagy L.G."/>
            <person name="Floudas D."/>
            <person name="Copeland A."/>
            <person name="Barry K.W."/>
            <person name="Cichocki N."/>
            <person name="Veneault-Fourrey C."/>
            <person name="LaButti K."/>
            <person name="Lindquist E.A."/>
            <person name="Lipzen A."/>
            <person name="Lundell T."/>
            <person name="Morin E."/>
            <person name="Murat C."/>
            <person name="Riley R."/>
            <person name="Ohm R."/>
            <person name="Sun H."/>
            <person name="Tunlid A."/>
            <person name="Henrissat B."/>
            <person name="Grigoriev I.V."/>
            <person name="Hibbett D.S."/>
            <person name="Martin F."/>
        </authorList>
    </citation>
    <scope>NUCLEOTIDE SEQUENCE [LARGE SCALE GENOMIC DNA]</scope>
    <source>
        <strain evidence="2 3">FD-317 M1</strain>
    </source>
</reference>
<protein>
    <submittedName>
        <fullName evidence="2">Uncharacterized protein</fullName>
    </submittedName>
</protein>
<sequence>MDDQDWIQTYRYCREDADLARANQRKSQSGGITPSRTVEEPEVDQASVEQPIGRSHSVFRQTWTIKL</sequence>
<keyword evidence="3" id="KW-1185">Reference proteome</keyword>
<accession>A0A0D0CRH4</accession>
<proteinExistence type="predicted"/>
<feature type="compositionally biased region" description="Polar residues" evidence="1">
    <location>
        <begin position="25"/>
        <end position="36"/>
    </location>
</feature>
<dbReference type="AlphaFoldDB" id="A0A0D0CRH4"/>
<dbReference type="Proteomes" id="UP000053593">
    <property type="component" value="Unassembled WGS sequence"/>
</dbReference>
<organism evidence="2 3">
    <name type="scientific">Collybiopsis luxurians FD-317 M1</name>
    <dbReference type="NCBI Taxonomy" id="944289"/>
    <lineage>
        <taxon>Eukaryota</taxon>
        <taxon>Fungi</taxon>
        <taxon>Dikarya</taxon>
        <taxon>Basidiomycota</taxon>
        <taxon>Agaricomycotina</taxon>
        <taxon>Agaricomycetes</taxon>
        <taxon>Agaricomycetidae</taxon>
        <taxon>Agaricales</taxon>
        <taxon>Marasmiineae</taxon>
        <taxon>Omphalotaceae</taxon>
        <taxon>Collybiopsis</taxon>
        <taxon>Collybiopsis luxurians</taxon>
    </lineage>
</organism>